<dbReference type="Pfam" id="PF13855">
    <property type="entry name" value="LRR_8"/>
    <property type="match status" value="5"/>
</dbReference>
<evidence type="ECO:0000313" key="16">
    <source>
        <dbReference type="EMBL" id="UZC48666.1"/>
    </source>
</evidence>
<dbReference type="PROSITE" id="PS50104">
    <property type="entry name" value="TIR"/>
    <property type="match status" value="1"/>
</dbReference>
<dbReference type="SMART" id="SM00369">
    <property type="entry name" value="LRR_TYP"/>
    <property type="match status" value="16"/>
</dbReference>
<keyword evidence="8" id="KW-0391">Immunity</keyword>
<organism evidence="16">
    <name type="scientific">Aquarana catesbeiana</name>
    <name type="common">American bullfrog</name>
    <name type="synonym">Rana catesbeiana</name>
    <dbReference type="NCBI Taxonomy" id="8400"/>
    <lineage>
        <taxon>Eukaryota</taxon>
        <taxon>Metazoa</taxon>
        <taxon>Chordata</taxon>
        <taxon>Craniata</taxon>
        <taxon>Vertebrata</taxon>
        <taxon>Euteleostomi</taxon>
        <taxon>Amphibia</taxon>
        <taxon>Batrachia</taxon>
        <taxon>Anura</taxon>
        <taxon>Neobatrachia</taxon>
        <taxon>Ranoidea</taxon>
        <taxon>Ranidae</taxon>
        <taxon>Aquarana</taxon>
    </lineage>
</organism>
<dbReference type="RefSeq" id="XP_073458143.1">
    <property type="nucleotide sequence ID" value="XM_073602042.1"/>
</dbReference>
<dbReference type="InterPro" id="IPR001611">
    <property type="entry name" value="Leu-rich_rpt"/>
</dbReference>
<keyword evidence="7" id="KW-0677">Repeat</keyword>
<keyword evidence="4" id="KW-0433">Leucine-rich repeat</keyword>
<keyword evidence="5" id="KW-0812">Transmembrane</keyword>
<evidence type="ECO:0000256" key="6">
    <source>
        <dbReference type="ARBA" id="ARBA00022729"/>
    </source>
</evidence>
<keyword evidence="11 16" id="KW-0675">Receptor</keyword>
<feature type="signal peptide" evidence="14">
    <location>
        <begin position="1"/>
        <end position="19"/>
    </location>
</feature>
<comment type="similarity">
    <text evidence="2">Belongs to the Toll-like receptor family.</text>
</comment>
<dbReference type="Pfam" id="PF01582">
    <property type="entry name" value="TIR"/>
    <property type="match status" value="1"/>
</dbReference>
<feature type="domain" description="TIR" evidence="15">
    <location>
        <begin position="779"/>
        <end position="923"/>
    </location>
</feature>
<evidence type="ECO:0000256" key="4">
    <source>
        <dbReference type="ARBA" id="ARBA00022614"/>
    </source>
</evidence>
<dbReference type="GO" id="GO:0005886">
    <property type="term" value="C:plasma membrane"/>
    <property type="evidence" value="ECO:0007669"/>
    <property type="project" value="TreeGrafter"/>
</dbReference>
<keyword evidence="10" id="KW-0472">Membrane</keyword>
<dbReference type="GeneID" id="141110604"/>
<dbReference type="PANTHER" id="PTHR24365">
    <property type="entry name" value="TOLL-LIKE RECEPTOR"/>
    <property type="match status" value="1"/>
</dbReference>
<keyword evidence="13" id="KW-0395">Inflammatory response</keyword>
<evidence type="ECO:0000256" key="8">
    <source>
        <dbReference type="ARBA" id="ARBA00022859"/>
    </source>
</evidence>
<dbReference type="SMART" id="SM00365">
    <property type="entry name" value="LRR_SD22"/>
    <property type="match status" value="11"/>
</dbReference>
<dbReference type="FunFam" id="3.40.50.10140:FF:000001">
    <property type="entry name" value="Toll-like receptor 2"/>
    <property type="match status" value="1"/>
</dbReference>
<dbReference type="Pfam" id="PF00560">
    <property type="entry name" value="LRR_1"/>
    <property type="match status" value="1"/>
</dbReference>
<feature type="chain" id="PRO_5039657144" evidence="14">
    <location>
        <begin position="20"/>
        <end position="947"/>
    </location>
</feature>
<dbReference type="GO" id="GO:0006954">
    <property type="term" value="P:inflammatory response"/>
    <property type="evidence" value="ECO:0007669"/>
    <property type="project" value="UniProtKB-KW"/>
</dbReference>
<dbReference type="SMART" id="SM00255">
    <property type="entry name" value="TIR"/>
    <property type="match status" value="1"/>
</dbReference>
<dbReference type="InterPro" id="IPR032675">
    <property type="entry name" value="LRR_dom_sf"/>
</dbReference>
<dbReference type="RefSeq" id="XP_073458141.1">
    <property type="nucleotide sequence ID" value="XM_073602040.1"/>
</dbReference>
<dbReference type="Gene3D" id="3.80.10.10">
    <property type="entry name" value="Ribonuclease Inhibitor"/>
    <property type="match status" value="4"/>
</dbReference>
<evidence type="ECO:0000256" key="3">
    <source>
        <dbReference type="ARBA" id="ARBA00022588"/>
    </source>
</evidence>
<evidence type="ECO:0000256" key="7">
    <source>
        <dbReference type="ARBA" id="ARBA00022737"/>
    </source>
</evidence>
<accession>A0A9E8AGT4</accession>
<dbReference type="InterPro" id="IPR035897">
    <property type="entry name" value="Toll_tir_struct_dom_sf"/>
</dbReference>
<dbReference type="FunFam" id="3.80.10.10:FF:000770">
    <property type="entry name" value="Uncharacterized protein"/>
    <property type="match status" value="1"/>
</dbReference>
<name>A0A9E8AGT4_AQUCT</name>
<keyword evidence="6 14" id="KW-0732">Signal</keyword>
<dbReference type="AlphaFoldDB" id="A0A9E8AGT4"/>
<dbReference type="SUPFAM" id="SSF52058">
    <property type="entry name" value="L domain-like"/>
    <property type="match status" value="2"/>
</dbReference>
<dbReference type="RefSeq" id="XP_073458142.1">
    <property type="nucleotide sequence ID" value="XM_073602041.1"/>
</dbReference>
<evidence type="ECO:0000256" key="12">
    <source>
        <dbReference type="ARBA" id="ARBA00023180"/>
    </source>
</evidence>
<protein>
    <submittedName>
        <fullName evidence="16">Toll-like receptor 13 isoform X1</fullName>
    </submittedName>
</protein>
<evidence type="ECO:0000256" key="10">
    <source>
        <dbReference type="ARBA" id="ARBA00023136"/>
    </source>
</evidence>
<evidence type="ECO:0000256" key="11">
    <source>
        <dbReference type="ARBA" id="ARBA00023170"/>
    </source>
</evidence>
<dbReference type="GO" id="GO:0038023">
    <property type="term" value="F:signaling receptor activity"/>
    <property type="evidence" value="ECO:0007669"/>
    <property type="project" value="TreeGrafter"/>
</dbReference>
<dbReference type="InterPro" id="IPR003591">
    <property type="entry name" value="Leu-rich_rpt_typical-subtyp"/>
</dbReference>
<evidence type="ECO:0000256" key="13">
    <source>
        <dbReference type="ARBA" id="ARBA00023198"/>
    </source>
</evidence>
<dbReference type="GO" id="GO:0045087">
    <property type="term" value="P:innate immune response"/>
    <property type="evidence" value="ECO:0007669"/>
    <property type="project" value="UniProtKB-KW"/>
</dbReference>
<dbReference type="InterPro" id="IPR000157">
    <property type="entry name" value="TIR_dom"/>
</dbReference>
<keyword evidence="3" id="KW-0399">Innate immunity</keyword>
<dbReference type="PROSITE" id="PS51450">
    <property type="entry name" value="LRR"/>
    <property type="match status" value="6"/>
</dbReference>
<evidence type="ECO:0000259" key="15">
    <source>
        <dbReference type="PROSITE" id="PS50104"/>
    </source>
</evidence>
<sequence>MYFWLQLLFGTFFLFLVTGRGYRNCIQKFESNDTFICVNRLKVTIHKVVFDLPPDTRNLTISYNTIKKLPSGSFGNLTKLQYLKLAHNELESLSPGAFSDLIDLNYLNLSYNQIPSLSWGVFNGLDNLRYLYLQNNSIAFLHPEVFFPLFSLKSLNLSKNFLSNFSEIVNSIQPLQNLKTLLLCSNDISYLNHIHKLPSNVSTLFLCKNNLQELNCHQDFFENISFLDLSYNNITTSSIQNVNLSKVKYLLVASNPHFDVLKYLDNSTIKPENIDYSGLNLNTSTELSQVCQHLRGKNISILNLLENGIKHLSENILENCSLSDTVDLSRNRLKNISCLKFLNPPRLKSLIVEHNLLKKLINCSKAAQFPNLKSISLRYNRIWSLENYAFAFSPNLEELKLNINNIIFLDRHTFWGLSKLKSLRLDNNLLTDLYKSTFIYLTELTSLNLRNNRVAVIFDNVFHYLSNLSILDLGGNKITHVKIEAFNGLKRLSKLYLDRNQIVTITGEMFSGVETTLQVLDLMANQLHFESSRKEISPFSNLSKVYDLKLQAQQPFGLTAIPRKFFRGLTSLQALYLSQNRLAHLSSDTFHGLSNLKFLSLGEDCNGIQNLSPGIFSNLSSLEVLDLENMCLQTLDSDIFLNLTRLKRLQLSKNALRAINVSLLENMTNLQYLDLWKCPLTCTCDNEELRNWLIKSSMQVVYVYNLTCPNDPHSYFHNFDISVCDRILKKILFCCSSMIVLLLMLIPIVYSKSYWRIRYNYFLFLSWLHERWSSDKDLYKYDAFVSYNTKDEEWVYQNMLPVLENGSSSNGLRLCLHHRDFQLGRYIVDNIVDSIHSSRRTLCVVSRSYLKSEWCSLEMQLASYKLFDEMRDVLVLILLENIPEKELSTYHRMRKVMLKKTYIQWSEEPEAQKLFWAQLIKALKGSTTEDIEDSLLSTDEQISLISS</sequence>
<comment type="subcellular location">
    <subcellularLocation>
        <location evidence="1">Membrane</location>
        <topology evidence="1">Single-pass type I membrane protein</topology>
    </subcellularLocation>
</comment>
<evidence type="ECO:0000256" key="9">
    <source>
        <dbReference type="ARBA" id="ARBA00022989"/>
    </source>
</evidence>
<dbReference type="PANTHER" id="PTHR24365:SF545">
    <property type="entry name" value="TOLL-LIKE RECEPTOR 12"/>
    <property type="match status" value="1"/>
</dbReference>
<keyword evidence="9" id="KW-1133">Transmembrane helix</keyword>
<dbReference type="GO" id="GO:0002224">
    <property type="term" value="P:toll-like receptor signaling pathway"/>
    <property type="evidence" value="ECO:0007669"/>
    <property type="project" value="TreeGrafter"/>
</dbReference>
<dbReference type="Gene3D" id="3.40.50.10140">
    <property type="entry name" value="Toll/interleukin-1 receptor homology (TIR) domain"/>
    <property type="match status" value="1"/>
</dbReference>
<reference evidence="16" key="1">
    <citation type="submission" date="2021-11" db="EMBL/GenBank/DDBJ databases">
        <authorList>
            <person name="Hu C."/>
            <person name="Yang P."/>
        </authorList>
    </citation>
    <scope>NUCLEOTIDE SEQUENCE</scope>
    <source>
        <tissue evidence="16">Spleen</tissue>
    </source>
</reference>
<evidence type="ECO:0000256" key="5">
    <source>
        <dbReference type="ARBA" id="ARBA00022692"/>
    </source>
</evidence>
<proteinExistence type="evidence at transcript level"/>
<dbReference type="FunFam" id="3.80.10.10:FF:001164">
    <property type="entry name" value="GH01279p"/>
    <property type="match status" value="1"/>
</dbReference>
<evidence type="ECO:0000256" key="14">
    <source>
        <dbReference type="SAM" id="SignalP"/>
    </source>
</evidence>
<dbReference type="SUPFAM" id="SSF52200">
    <property type="entry name" value="Toll/Interleukin receptor TIR domain"/>
    <property type="match status" value="1"/>
</dbReference>
<dbReference type="EMBL" id="OL589127">
    <property type="protein sequence ID" value="UZC48666.1"/>
    <property type="molecule type" value="mRNA"/>
</dbReference>
<keyword evidence="12" id="KW-0325">Glycoprotein</keyword>
<evidence type="ECO:0000256" key="1">
    <source>
        <dbReference type="ARBA" id="ARBA00004479"/>
    </source>
</evidence>
<evidence type="ECO:0000256" key="2">
    <source>
        <dbReference type="ARBA" id="ARBA00009634"/>
    </source>
</evidence>